<keyword evidence="5 10" id="KW-0145">Chemotaxis</keyword>
<proteinExistence type="inferred from homology"/>
<keyword evidence="11" id="KW-0969">Cilium</keyword>
<keyword evidence="11" id="KW-0282">Flagellum</keyword>
<evidence type="ECO:0000256" key="10">
    <source>
        <dbReference type="RuleBase" id="RU364125"/>
    </source>
</evidence>
<evidence type="ECO:0000256" key="1">
    <source>
        <dbReference type="ARBA" id="ARBA00002254"/>
    </source>
</evidence>
<gene>
    <name evidence="11" type="ORF">SAMN02910350_01282</name>
</gene>
<dbReference type="EMBL" id="FMWK01000005">
    <property type="protein sequence ID" value="SCZ78471.1"/>
    <property type="molecule type" value="Genomic_DNA"/>
</dbReference>
<keyword evidence="9 10" id="KW-0472">Membrane</keyword>
<keyword evidence="7 10" id="KW-0283">Flagellar rotation</keyword>
<evidence type="ECO:0000256" key="6">
    <source>
        <dbReference type="ARBA" id="ARBA00022692"/>
    </source>
</evidence>
<dbReference type="GO" id="GO:0009425">
    <property type="term" value="C:bacterial-type flagellum basal body"/>
    <property type="evidence" value="ECO:0007669"/>
    <property type="project" value="InterPro"/>
</dbReference>
<evidence type="ECO:0000313" key="11">
    <source>
        <dbReference type="EMBL" id="SCZ78471.1"/>
    </source>
</evidence>
<dbReference type="RefSeq" id="WP_090162176.1">
    <property type="nucleotide sequence ID" value="NZ_FMWK01000005.1"/>
</dbReference>
<name>A0A1G5RYE1_PSEXY</name>
<accession>A0A1G5RYE1</accession>
<dbReference type="GO" id="GO:0005886">
    <property type="term" value="C:plasma membrane"/>
    <property type="evidence" value="ECO:0007669"/>
    <property type="project" value="UniProtKB-SubCell"/>
</dbReference>
<evidence type="ECO:0000313" key="12">
    <source>
        <dbReference type="Proteomes" id="UP000199428"/>
    </source>
</evidence>
<dbReference type="GO" id="GO:0071973">
    <property type="term" value="P:bacterial-type flagellum-dependent cell motility"/>
    <property type="evidence" value="ECO:0007669"/>
    <property type="project" value="InterPro"/>
</dbReference>
<evidence type="ECO:0000256" key="4">
    <source>
        <dbReference type="ARBA" id="ARBA00022475"/>
    </source>
</evidence>
<comment type="function">
    <text evidence="1 10">Controls the rotational direction of flagella during chemotaxis.</text>
</comment>
<evidence type="ECO:0000256" key="8">
    <source>
        <dbReference type="ARBA" id="ARBA00022989"/>
    </source>
</evidence>
<comment type="similarity">
    <text evidence="3 10">Belongs to the FliL family.</text>
</comment>
<organism evidence="11 12">
    <name type="scientific">Pseudobutyrivibrio xylanivorans</name>
    <dbReference type="NCBI Taxonomy" id="185007"/>
    <lineage>
        <taxon>Bacteria</taxon>
        <taxon>Bacillati</taxon>
        <taxon>Bacillota</taxon>
        <taxon>Clostridia</taxon>
        <taxon>Lachnospirales</taxon>
        <taxon>Lachnospiraceae</taxon>
        <taxon>Pseudobutyrivibrio</taxon>
    </lineage>
</organism>
<evidence type="ECO:0000256" key="3">
    <source>
        <dbReference type="ARBA" id="ARBA00008281"/>
    </source>
</evidence>
<evidence type="ECO:0000256" key="9">
    <source>
        <dbReference type="ARBA" id="ARBA00023136"/>
    </source>
</evidence>
<keyword evidence="4 10" id="KW-1003">Cell membrane</keyword>
<keyword evidence="8" id="KW-1133">Transmembrane helix</keyword>
<reference evidence="11 12" key="1">
    <citation type="submission" date="2016-10" db="EMBL/GenBank/DDBJ databases">
        <authorList>
            <person name="de Groot N.N."/>
        </authorList>
    </citation>
    <scope>NUCLEOTIDE SEQUENCE [LARGE SCALE GENOMIC DNA]</scope>
    <source>
        <strain evidence="11 12">DSM 10317</strain>
    </source>
</reference>
<evidence type="ECO:0000256" key="7">
    <source>
        <dbReference type="ARBA" id="ARBA00022779"/>
    </source>
</evidence>
<dbReference type="Proteomes" id="UP000199428">
    <property type="component" value="Unassembled WGS sequence"/>
</dbReference>
<evidence type="ECO:0000256" key="2">
    <source>
        <dbReference type="ARBA" id="ARBA00004162"/>
    </source>
</evidence>
<keyword evidence="11" id="KW-0966">Cell projection</keyword>
<evidence type="ECO:0000256" key="5">
    <source>
        <dbReference type="ARBA" id="ARBA00022500"/>
    </source>
</evidence>
<dbReference type="InterPro" id="IPR005503">
    <property type="entry name" value="FliL"/>
</dbReference>
<keyword evidence="6" id="KW-0812">Transmembrane</keyword>
<dbReference type="Pfam" id="PF03748">
    <property type="entry name" value="FliL"/>
    <property type="match status" value="1"/>
</dbReference>
<sequence>MRKNLITVVILALVVVNLVLTAVLTITIIPETQKANELITKVCSAIDLDLVAGDTAGSLAINVENMVDYPINSGSTLTINLKDGGDGEAHYAVLGVSLSLDNQNEDFAKYGDGAGNLSTYDNILADTIKTIVAAHTIDEMRNNEEGVKEEILEAIQSLFKSSFVVRVNFSSATYQ</sequence>
<protein>
    <recommendedName>
        <fullName evidence="10">Flagellar protein FliL</fullName>
    </recommendedName>
</protein>
<dbReference type="GO" id="GO:0006935">
    <property type="term" value="P:chemotaxis"/>
    <property type="evidence" value="ECO:0007669"/>
    <property type="project" value="UniProtKB-KW"/>
</dbReference>
<comment type="subcellular location">
    <subcellularLocation>
        <location evidence="2">Cell membrane</location>
        <topology evidence="2">Single-pass membrane protein</topology>
    </subcellularLocation>
</comment>
<dbReference type="AlphaFoldDB" id="A0A1G5RYE1"/>